<dbReference type="KEGG" id="ppi:YSA_07436"/>
<reference evidence="2 3" key="1">
    <citation type="journal article" date="2012" name="J. Bacteriol.">
        <title>Complete Genome Sequence of the Naphthalene-Degrading Pseudomonas putida Strain ND6.</title>
        <authorList>
            <person name="Li S."/>
            <person name="Zhao H."/>
            <person name="Li Y."/>
            <person name="Niu S."/>
            <person name="Cai B."/>
        </authorList>
    </citation>
    <scope>NUCLEOTIDE SEQUENCE [LARGE SCALE GENOMIC DNA]</scope>
    <source>
        <strain evidence="2 3">ND6</strain>
    </source>
</reference>
<evidence type="ECO:0000256" key="1">
    <source>
        <dbReference type="SAM" id="MobiDB-lite"/>
    </source>
</evidence>
<gene>
    <name evidence="2" type="ORF">YSA_07436</name>
</gene>
<feature type="region of interest" description="Disordered" evidence="1">
    <location>
        <begin position="14"/>
        <end position="55"/>
    </location>
</feature>
<dbReference type="PATRIC" id="fig|231023.4.peg.3571"/>
<organism evidence="2 3">
    <name type="scientific">Pseudomonas putida ND6</name>
    <dbReference type="NCBI Taxonomy" id="231023"/>
    <lineage>
        <taxon>Bacteria</taxon>
        <taxon>Pseudomonadati</taxon>
        <taxon>Pseudomonadota</taxon>
        <taxon>Gammaproteobacteria</taxon>
        <taxon>Pseudomonadales</taxon>
        <taxon>Pseudomonadaceae</taxon>
        <taxon>Pseudomonas</taxon>
    </lineage>
</organism>
<evidence type="ECO:0000313" key="3">
    <source>
        <dbReference type="Proteomes" id="UP000005268"/>
    </source>
</evidence>
<dbReference type="EMBL" id="CP003588">
    <property type="protein sequence ID" value="AFK70782.1"/>
    <property type="molecule type" value="Genomic_DNA"/>
</dbReference>
<dbReference type="HOGENOM" id="CLU_3029008_0_0_6"/>
<accession>I3UZ61</accession>
<protein>
    <submittedName>
        <fullName evidence="2">Uncharacterized protein</fullName>
    </submittedName>
</protein>
<proteinExistence type="predicted"/>
<name>I3UZ61_PSEPU</name>
<dbReference type="Proteomes" id="UP000005268">
    <property type="component" value="Chromosome"/>
</dbReference>
<sequence>MSSDAHQIWRITMSKKTSSGGQKIGRDAGNGRFTTVEKARQNPKTHVVETVKKPK</sequence>
<dbReference type="AlphaFoldDB" id="I3UZ61"/>
<evidence type="ECO:0000313" key="2">
    <source>
        <dbReference type="EMBL" id="AFK70782.1"/>
    </source>
</evidence>
<feature type="compositionally biased region" description="Basic and acidic residues" evidence="1">
    <location>
        <begin position="35"/>
        <end position="55"/>
    </location>
</feature>